<dbReference type="Gene3D" id="3.40.50.1820">
    <property type="entry name" value="alpha/beta hydrolase"/>
    <property type="match status" value="1"/>
</dbReference>
<dbReference type="EMBL" id="JOTP01000005">
    <property type="protein sequence ID" value="KEP27199.1"/>
    <property type="molecule type" value="Genomic_DNA"/>
</dbReference>
<gene>
    <name evidence="2" type="ORF">BA70_16090</name>
</gene>
<organism evidence="2 3">
    <name type="scientific">Bacillus zhangzhouensis</name>
    <dbReference type="NCBI Taxonomy" id="1178540"/>
    <lineage>
        <taxon>Bacteria</taxon>
        <taxon>Bacillati</taxon>
        <taxon>Bacillota</taxon>
        <taxon>Bacilli</taxon>
        <taxon>Bacillales</taxon>
        <taxon>Bacillaceae</taxon>
        <taxon>Bacillus</taxon>
    </lineage>
</organism>
<feature type="domain" description="AB hydrolase-1" evidence="1">
    <location>
        <begin position="30"/>
        <end position="139"/>
    </location>
</feature>
<evidence type="ECO:0000313" key="2">
    <source>
        <dbReference type="EMBL" id="KEP27199.1"/>
    </source>
</evidence>
<dbReference type="PANTHER" id="PTHR43798:SF33">
    <property type="entry name" value="HYDROLASE, PUTATIVE (AFU_ORTHOLOGUE AFUA_2G14860)-RELATED"/>
    <property type="match status" value="1"/>
</dbReference>
<dbReference type="InterPro" id="IPR000073">
    <property type="entry name" value="AB_hydrolase_1"/>
</dbReference>
<evidence type="ECO:0000313" key="3">
    <source>
        <dbReference type="Proteomes" id="UP000028091"/>
    </source>
</evidence>
<keyword evidence="3" id="KW-1185">Reference proteome</keyword>
<protein>
    <recommendedName>
        <fullName evidence="1">AB hydrolase-1 domain-containing protein</fullName>
    </recommendedName>
</protein>
<dbReference type="SUPFAM" id="SSF53474">
    <property type="entry name" value="alpha/beta-Hydrolases"/>
    <property type="match status" value="1"/>
</dbReference>
<comment type="caution">
    <text evidence="2">The sequence shown here is derived from an EMBL/GenBank/DDBJ whole genome shotgun (WGS) entry which is preliminary data.</text>
</comment>
<dbReference type="PANTHER" id="PTHR43798">
    <property type="entry name" value="MONOACYLGLYCEROL LIPASE"/>
    <property type="match status" value="1"/>
</dbReference>
<dbReference type="OrthoDB" id="59888at2"/>
<dbReference type="eggNOG" id="COG0596">
    <property type="taxonomic scope" value="Bacteria"/>
</dbReference>
<name>A0A081LD73_9BACI</name>
<dbReference type="InterPro" id="IPR050266">
    <property type="entry name" value="AB_hydrolase_sf"/>
</dbReference>
<dbReference type="Pfam" id="PF00561">
    <property type="entry name" value="Abhydrolase_1"/>
    <property type="match status" value="1"/>
</dbReference>
<reference evidence="2 3" key="1">
    <citation type="submission" date="2012-09" db="EMBL/GenBank/DDBJ databases">
        <title>Genome Sequence of Bacillus sp. DW5-4.</title>
        <authorList>
            <person name="Lai Q."/>
            <person name="Liu Y."/>
            <person name="Shao Z."/>
        </authorList>
    </citation>
    <scope>NUCLEOTIDE SEQUENCE [LARGE SCALE GENOMIC DNA]</scope>
    <source>
        <strain evidence="2 3">DW5-4</strain>
    </source>
</reference>
<sequence length="254" mass="29010">MNSAMIERTYHIDGHHFSTKHRQGKRQATIIFEAGYGISGDTWANIARDIDPELGVFLYDRLGNGNSSHSDEGRTLHDLADDLDMLLKQANIQPPFLMVAHSFGSLVSRLWASRRREDVIGMVLLDPASEEQEQVILPLLSKEERASYMAQFTAECTHEDFQQMLNTIKEEQTHYGIMPLLVISSGKSRLFHPAHEAWLRLHKRMLTLSSQSGWIQAQNSSHYIHHDEPHIVQLAIYDVWCAAKQPVSYYQTAN</sequence>
<dbReference type="InterPro" id="IPR029058">
    <property type="entry name" value="AB_hydrolase_fold"/>
</dbReference>
<evidence type="ECO:0000259" key="1">
    <source>
        <dbReference type="Pfam" id="PF00561"/>
    </source>
</evidence>
<proteinExistence type="predicted"/>
<dbReference type="GO" id="GO:0016020">
    <property type="term" value="C:membrane"/>
    <property type="evidence" value="ECO:0007669"/>
    <property type="project" value="TreeGrafter"/>
</dbReference>
<dbReference type="AlphaFoldDB" id="A0A081LD73"/>
<dbReference type="RefSeq" id="WP_034319819.1">
    <property type="nucleotide sequence ID" value="NZ_JBCMYH010000014.1"/>
</dbReference>
<dbReference type="Proteomes" id="UP000028091">
    <property type="component" value="Unassembled WGS sequence"/>
</dbReference>
<accession>A0A081LD73</accession>